<accession>A0A369Q0U3</accession>
<feature type="transmembrane region" description="Helical" evidence="1">
    <location>
        <begin position="100"/>
        <end position="121"/>
    </location>
</feature>
<reference evidence="2 3" key="1">
    <citation type="submission" date="2018-07" db="EMBL/GenBank/DDBJ databases">
        <title>Pedobacter sp. nov., isolated from soil.</title>
        <authorList>
            <person name="Zhou L.Y."/>
            <person name="Du Z.J."/>
        </authorList>
    </citation>
    <scope>NUCLEOTIDE SEQUENCE [LARGE SCALE GENOMIC DNA]</scope>
    <source>
        <strain evidence="2 3">JDX94</strain>
    </source>
</reference>
<feature type="transmembrane region" description="Helical" evidence="1">
    <location>
        <begin position="73"/>
        <end position="94"/>
    </location>
</feature>
<dbReference type="AlphaFoldDB" id="A0A369Q0U3"/>
<dbReference type="Proteomes" id="UP000253961">
    <property type="component" value="Unassembled WGS sequence"/>
</dbReference>
<evidence type="ECO:0000256" key="1">
    <source>
        <dbReference type="SAM" id="Phobius"/>
    </source>
</evidence>
<evidence type="ECO:0000313" key="3">
    <source>
        <dbReference type="Proteomes" id="UP000253961"/>
    </source>
</evidence>
<organism evidence="2 3">
    <name type="scientific">Pedobacter chinensis</name>
    <dbReference type="NCBI Taxonomy" id="2282421"/>
    <lineage>
        <taxon>Bacteria</taxon>
        <taxon>Pseudomonadati</taxon>
        <taxon>Bacteroidota</taxon>
        <taxon>Sphingobacteriia</taxon>
        <taxon>Sphingobacteriales</taxon>
        <taxon>Sphingobacteriaceae</taxon>
        <taxon>Pedobacter</taxon>
    </lineage>
</organism>
<keyword evidence="3" id="KW-1185">Reference proteome</keyword>
<dbReference type="PROSITE" id="PS51257">
    <property type="entry name" value="PROKAR_LIPOPROTEIN"/>
    <property type="match status" value="1"/>
</dbReference>
<dbReference type="EMBL" id="QPKV01000003">
    <property type="protein sequence ID" value="RDC57085.1"/>
    <property type="molecule type" value="Genomic_DNA"/>
</dbReference>
<evidence type="ECO:0000313" key="2">
    <source>
        <dbReference type="EMBL" id="RDC57085.1"/>
    </source>
</evidence>
<gene>
    <name evidence="2" type="ORF">DU508_07795</name>
</gene>
<name>A0A369Q0U3_9SPHI</name>
<dbReference type="OrthoDB" id="2913980at2"/>
<protein>
    <submittedName>
        <fullName evidence="2">Uncharacterized protein</fullName>
    </submittedName>
</protein>
<feature type="transmembrane region" description="Helical" evidence="1">
    <location>
        <begin position="39"/>
        <end position="61"/>
    </location>
</feature>
<sequence length="136" mass="15175">MNTKYLMILSSVFLGLVGVACSFAPHEILSYFGVENLEIFTIIIQVLGSLYLGFAILNWTAKANLIGGIYSKPVSLGNFMHFVVGGLALVKYYFKHMELTILIIPAVIYLLFAIAFGLVVFGKHEFKNELNINQKH</sequence>
<keyword evidence="1" id="KW-0812">Transmembrane</keyword>
<proteinExistence type="predicted"/>
<dbReference type="RefSeq" id="WP_115402265.1">
    <property type="nucleotide sequence ID" value="NZ_QPKV01000003.1"/>
</dbReference>
<keyword evidence="1" id="KW-1133">Transmembrane helix</keyword>
<comment type="caution">
    <text evidence="2">The sequence shown here is derived from an EMBL/GenBank/DDBJ whole genome shotgun (WGS) entry which is preliminary data.</text>
</comment>
<keyword evidence="1" id="KW-0472">Membrane</keyword>